<name>A0A5C7DSL6_9BACT</name>
<evidence type="ECO:0000256" key="11">
    <source>
        <dbReference type="ARBA" id="ARBA00048988"/>
    </source>
</evidence>
<dbReference type="GO" id="GO:0000725">
    <property type="term" value="P:recombinational repair"/>
    <property type="evidence" value="ECO:0007669"/>
    <property type="project" value="TreeGrafter"/>
</dbReference>
<comment type="catalytic activity">
    <reaction evidence="11">
        <text>ATP + H2O = ADP + phosphate + H(+)</text>
        <dbReference type="Rhea" id="RHEA:13065"/>
        <dbReference type="ChEBI" id="CHEBI:15377"/>
        <dbReference type="ChEBI" id="CHEBI:15378"/>
        <dbReference type="ChEBI" id="CHEBI:30616"/>
        <dbReference type="ChEBI" id="CHEBI:43474"/>
        <dbReference type="ChEBI" id="CHEBI:456216"/>
        <dbReference type="EC" id="5.6.2.4"/>
    </reaction>
</comment>
<dbReference type="EC" id="5.6.2.4" evidence="9"/>
<protein>
    <recommendedName>
        <fullName evidence="9">DNA 3'-5' helicase</fullName>
        <ecNumber evidence="9">5.6.2.4</ecNumber>
    </recommendedName>
    <alternativeName>
        <fullName evidence="10">DNA 3'-5' helicase II</fullName>
    </alternativeName>
</protein>
<keyword evidence="6" id="KW-0238">DNA-binding</keyword>
<feature type="binding site" evidence="12">
    <location>
        <begin position="26"/>
        <end position="33"/>
    </location>
    <ligand>
        <name>ATP</name>
        <dbReference type="ChEBI" id="CHEBI:30616"/>
    </ligand>
</feature>
<evidence type="ECO:0000256" key="5">
    <source>
        <dbReference type="ARBA" id="ARBA00022840"/>
    </source>
</evidence>
<dbReference type="Pfam" id="PF13361">
    <property type="entry name" value="UvrD_C"/>
    <property type="match status" value="1"/>
</dbReference>
<proteinExistence type="inferred from homology"/>
<dbReference type="CDD" id="cd18807">
    <property type="entry name" value="SF1_C_UvrD"/>
    <property type="match status" value="1"/>
</dbReference>
<dbReference type="PANTHER" id="PTHR11070">
    <property type="entry name" value="UVRD / RECB / PCRA DNA HELICASE FAMILY MEMBER"/>
    <property type="match status" value="1"/>
</dbReference>
<evidence type="ECO:0000313" key="16">
    <source>
        <dbReference type="EMBL" id="TXE83561.1"/>
    </source>
</evidence>
<dbReference type="PANTHER" id="PTHR11070:SF2">
    <property type="entry name" value="ATP-DEPENDENT DNA HELICASE SRS2"/>
    <property type="match status" value="1"/>
</dbReference>
<evidence type="ECO:0000256" key="10">
    <source>
        <dbReference type="ARBA" id="ARBA00034923"/>
    </source>
</evidence>
<dbReference type="EMBL" id="VOWB01000027">
    <property type="protein sequence ID" value="TXE83561.1"/>
    <property type="molecule type" value="Genomic_DNA"/>
</dbReference>
<dbReference type="Gene3D" id="3.40.50.300">
    <property type="entry name" value="P-loop containing nucleotide triphosphate hydrolases"/>
    <property type="match status" value="2"/>
</dbReference>
<accession>A0A5C7DSL6</accession>
<evidence type="ECO:0000256" key="4">
    <source>
        <dbReference type="ARBA" id="ARBA00022806"/>
    </source>
</evidence>
<gene>
    <name evidence="16" type="ORF">FPD46_02660</name>
</gene>
<evidence type="ECO:0000313" key="17">
    <source>
        <dbReference type="Proteomes" id="UP000321310"/>
    </source>
</evidence>
<dbReference type="InterPro" id="IPR014017">
    <property type="entry name" value="DNA_helicase_UvrD-like_C"/>
</dbReference>
<dbReference type="InterPro" id="IPR027417">
    <property type="entry name" value="P-loop_NTPase"/>
</dbReference>
<evidence type="ECO:0000259" key="14">
    <source>
        <dbReference type="PROSITE" id="PS51198"/>
    </source>
</evidence>
<dbReference type="InterPro" id="IPR013986">
    <property type="entry name" value="DExx_box_DNA_helicase_dom_sf"/>
</dbReference>
<dbReference type="InterPro" id="IPR000212">
    <property type="entry name" value="DNA_helicase_UvrD/REP"/>
</dbReference>
<dbReference type="GO" id="GO:0016887">
    <property type="term" value="F:ATP hydrolysis activity"/>
    <property type="evidence" value="ECO:0007669"/>
    <property type="project" value="RHEA"/>
</dbReference>
<feature type="coiled-coil region" evidence="13">
    <location>
        <begin position="143"/>
        <end position="170"/>
    </location>
</feature>
<dbReference type="Pfam" id="PF00580">
    <property type="entry name" value="UvrD-helicase"/>
    <property type="match status" value="1"/>
</dbReference>
<keyword evidence="3 12" id="KW-0378">Hydrolase</keyword>
<dbReference type="GO" id="GO:0033202">
    <property type="term" value="C:DNA helicase complex"/>
    <property type="evidence" value="ECO:0007669"/>
    <property type="project" value="TreeGrafter"/>
</dbReference>
<evidence type="ECO:0000256" key="7">
    <source>
        <dbReference type="ARBA" id="ARBA00023235"/>
    </source>
</evidence>
<keyword evidence="7" id="KW-0413">Isomerase</keyword>
<evidence type="ECO:0000256" key="9">
    <source>
        <dbReference type="ARBA" id="ARBA00034808"/>
    </source>
</evidence>
<dbReference type="AlphaFoldDB" id="A0A5C7DSL6"/>
<dbReference type="GO" id="GO:0043138">
    <property type="term" value="F:3'-5' DNA helicase activity"/>
    <property type="evidence" value="ECO:0007669"/>
    <property type="project" value="UniProtKB-EC"/>
</dbReference>
<evidence type="ECO:0000256" key="3">
    <source>
        <dbReference type="ARBA" id="ARBA00022801"/>
    </source>
</evidence>
<keyword evidence="13" id="KW-0175">Coiled coil</keyword>
<organism evidence="16 17">
    <name type="scientific">Campylobacter peloridis</name>
    <dbReference type="NCBI Taxonomy" id="488546"/>
    <lineage>
        <taxon>Bacteria</taxon>
        <taxon>Pseudomonadati</taxon>
        <taxon>Campylobacterota</taxon>
        <taxon>Epsilonproteobacteria</taxon>
        <taxon>Campylobacterales</taxon>
        <taxon>Campylobacteraceae</taxon>
        <taxon>Campylobacter</taxon>
    </lineage>
</organism>
<dbReference type="SUPFAM" id="SSF52540">
    <property type="entry name" value="P-loop containing nucleoside triphosphate hydrolases"/>
    <property type="match status" value="1"/>
</dbReference>
<dbReference type="Proteomes" id="UP000321310">
    <property type="component" value="Unassembled WGS sequence"/>
</dbReference>
<keyword evidence="5 12" id="KW-0067">ATP-binding</keyword>
<dbReference type="PROSITE" id="PS51198">
    <property type="entry name" value="UVRD_HELICASE_ATP_BIND"/>
    <property type="match status" value="1"/>
</dbReference>
<feature type="domain" description="UvrD-like helicase C-terminal" evidence="15">
    <location>
        <begin position="287"/>
        <end position="554"/>
    </location>
</feature>
<comment type="similarity">
    <text evidence="1">Belongs to the helicase family. UvrD subfamily.</text>
</comment>
<comment type="caution">
    <text evidence="16">The sequence shown here is derived from an EMBL/GenBank/DDBJ whole genome shotgun (WGS) entry which is preliminary data.</text>
</comment>
<evidence type="ECO:0000256" key="2">
    <source>
        <dbReference type="ARBA" id="ARBA00022741"/>
    </source>
</evidence>
<dbReference type="GO" id="GO:0005829">
    <property type="term" value="C:cytosol"/>
    <property type="evidence" value="ECO:0007669"/>
    <property type="project" value="TreeGrafter"/>
</dbReference>
<evidence type="ECO:0000256" key="13">
    <source>
        <dbReference type="SAM" id="Coils"/>
    </source>
</evidence>
<dbReference type="GO" id="GO:0005524">
    <property type="term" value="F:ATP binding"/>
    <property type="evidence" value="ECO:0007669"/>
    <property type="project" value="UniProtKB-UniRule"/>
</dbReference>
<evidence type="ECO:0000256" key="6">
    <source>
        <dbReference type="ARBA" id="ARBA00023125"/>
    </source>
</evidence>
<evidence type="ECO:0000256" key="1">
    <source>
        <dbReference type="ARBA" id="ARBA00009922"/>
    </source>
</evidence>
<dbReference type="CDD" id="cd17932">
    <property type="entry name" value="DEXQc_UvrD"/>
    <property type="match status" value="1"/>
</dbReference>
<dbReference type="InterPro" id="IPR014016">
    <property type="entry name" value="UvrD-like_ATP-bd"/>
</dbReference>
<evidence type="ECO:0000256" key="12">
    <source>
        <dbReference type="PROSITE-ProRule" id="PRU00560"/>
    </source>
</evidence>
<dbReference type="Gene3D" id="1.10.486.10">
    <property type="entry name" value="PCRA, domain 4"/>
    <property type="match status" value="1"/>
</dbReference>
<reference evidence="16 17" key="1">
    <citation type="submission" date="2019-07" db="EMBL/GenBank/DDBJ databases">
        <title>Rapid identification of Enteric Bacteria from Whole Genome Sequences (WGS) using Average Nucleotide Identity (ANI).</title>
        <authorList>
            <person name="Lane C."/>
        </authorList>
    </citation>
    <scope>NUCLEOTIDE SEQUENCE [LARGE SCALE GENOMIC DNA]</scope>
    <source>
        <strain evidence="16 17">2016D-0250</strain>
    </source>
</reference>
<sequence length="687" mass="79112">MNLLQGLNDSQKEAIMHVDGAMLILAGAGSGKTKTITTRLAYLIDHVGIPAQNTLTLTFTNKAASVMKTRALALLKDQNLHNPLLCTFHKFGLLFLRLYSERIKRANNFVIIDTEDKKKILKDLAGENIKNSLASIGAYISNFKNQSKNAEEIRKELEFLKDEKSKNYEEIIHLYEQYENFLIQNNFMDFDDLLMLTNKILEDENFAKEQSKIYQYITVDEYQDTNALQYQILKKLCASHENICVVGDDDQSIYGWRGAKIENILNFKEQFNNVKLVKLEQNYRSTNAILQAANELIEHNRKRLGKTLICTKDKGEEIEILQNDDEKIESFKVAKEISKLLNSKVNPSEIAILYRVNALSRALEEAFSKEKIPFKLLSGIRFYERAEIKDIISYLRLLSNLNDDYSFKRIINRPKRNFGNASLEKLENYAKENHLSLFESLCILQGSGFFSKKTDKEIEKFILSIHKIKEKEDLLGIILSLEDEFKIKEFYKDNPESEDKLLNIDELYANLKDKISHGNYDTLDDILNEISLLNEQDGLDQDRVCIMSIHASKGLEFDYVFIIGLEEGFFPLTSESSNIEEERRLAYVAITRAKKKLYLSYANSRFYKGSRARLEKSRFFGESNVMKKELTLDCQGNSYKKGDLIKHKIFGIGRVTSVSKIGAEEKLTINFGGIERMIMSSFVEKVI</sequence>
<keyword evidence="2 12" id="KW-0547">Nucleotide-binding</keyword>
<evidence type="ECO:0000259" key="15">
    <source>
        <dbReference type="PROSITE" id="PS51217"/>
    </source>
</evidence>
<evidence type="ECO:0000256" key="8">
    <source>
        <dbReference type="ARBA" id="ARBA00034617"/>
    </source>
</evidence>
<dbReference type="GO" id="GO:0003677">
    <property type="term" value="F:DNA binding"/>
    <property type="evidence" value="ECO:0007669"/>
    <property type="project" value="UniProtKB-KW"/>
</dbReference>
<feature type="domain" description="UvrD-like helicase ATP-binding" evidence="14">
    <location>
        <begin position="5"/>
        <end position="286"/>
    </location>
</feature>
<dbReference type="RefSeq" id="WP_147575217.1">
    <property type="nucleotide sequence ID" value="NZ_VOWB01000027.1"/>
</dbReference>
<dbReference type="PROSITE" id="PS51217">
    <property type="entry name" value="UVRD_HELICASE_CTER"/>
    <property type="match status" value="1"/>
</dbReference>
<comment type="catalytic activity">
    <reaction evidence="8">
        <text>Couples ATP hydrolysis with the unwinding of duplex DNA by translocating in the 3'-5' direction.</text>
        <dbReference type="EC" id="5.6.2.4"/>
    </reaction>
</comment>
<dbReference type="Gene3D" id="1.10.10.160">
    <property type="match status" value="1"/>
</dbReference>
<keyword evidence="4 12" id="KW-0347">Helicase</keyword>